<dbReference type="NCBIfam" id="TIGR00229">
    <property type="entry name" value="sensory_box"/>
    <property type="match status" value="1"/>
</dbReference>
<evidence type="ECO:0000259" key="7">
    <source>
        <dbReference type="PROSITE" id="PS50112"/>
    </source>
</evidence>
<dbReference type="InterPro" id="IPR036097">
    <property type="entry name" value="HisK_dim/P_sf"/>
</dbReference>
<dbReference type="Pfam" id="PF00512">
    <property type="entry name" value="HisKA"/>
    <property type="match status" value="1"/>
</dbReference>
<keyword evidence="3" id="KW-0597">Phosphoprotein</keyword>
<dbReference type="InterPro" id="IPR036890">
    <property type="entry name" value="HATPase_C_sf"/>
</dbReference>
<dbReference type="Pfam" id="PF08447">
    <property type="entry name" value="PAS_3"/>
    <property type="match status" value="1"/>
</dbReference>
<dbReference type="STRING" id="228957.SAMN04488008_10286"/>
<proteinExistence type="predicted"/>
<dbReference type="SUPFAM" id="SSF47384">
    <property type="entry name" value="Homodimeric domain of signal transducing histidine kinase"/>
    <property type="match status" value="1"/>
</dbReference>
<dbReference type="PANTHER" id="PTHR43304">
    <property type="entry name" value="PHYTOCHROME-LIKE PROTEIN CPH1"/>
    <property type="match status" value="1"/>
</dbReference>
<name>A0A1H7JK83_9FLAO</name>
<dbReference type="InterPro" id="IPR052162">
    <property type="entry name" value="Sensor_kinase/Photoreceptor"/>
</dbReference>
<dbReference type="SMART" id="SM00388">
    <property type="entry name" value="HisKA"/>
    <property type="match status" value="1"/>
</dbReference>
<organism evidence="9 10">
    <name type="scientific">Maribacter orientalis</name>
    <dbReference type="NCBI Taxonomy" id="228957"/>
    <lineage>
        <taxon>Bacteria</taxon>
        <taxon>Pseudomonadati</taxon>
        <taxon>Bacteroidota</taxon>
        <taxon>Flavobacteriia</taxon>
        <taxon>Flavobacteriales</taxon>
        <taxon>Flavobacteriaceae</taxon>
        <taxon>Maribacter</taxon>
    </lineage>
</organism>
<dbReference type="Pfam" id="PF02518">
    <property type="entry name" value="HATPase_c"/>
    <property type="match status" value="1"/>
</dbReference>
<evidence type="ECO:0000256" key="4">
    <source>
        <dbReference type="ARBA" id="ARBA00022679"/>
    </source>
</evidence>
<dbReference type="Gene3D" id="3.30.450.20">
    <property type="entry name" value="PAS domain"/>
    <property type="match status" value="2"/>
</dbReference>
<feature type="domain" description="PAC" evidence="8">
    <location>
        <begin position="111"/>
        <end position="167"/>
    </location>
</feature>
<reference evidence="10" key="1">
    <citation type="submission" date="2016-10" db="EMBL/GenBank/DDBJ databases">
        <authorList>
            <person name="Varghese N."/>
            <person name="Submissions S."/>
        </authorList>
    </citation>
    <scope>NUCLEOTIDE SEQUENCE [LARGE SCALE GENOMIC DNA]</scope>
    <source>
        <strain evidence="10">DSM 16471</strain>
    </source>
</reference>
<dbReference type="Proteomes" id="UP000198990">
    <property type="component" value="Unassembled WGS sequence"/>
</dbReference>
<dbReference type="PROSITE" id="PS50112">
    <property type="entry name" value="PAS"/>
    <property type="match status" value="1"/>
</dbReference>
<dbReference type="InterPro" id="IPR035965">
    <property type="entry name" value="PAS-like_dom_sf"/>
</dbReference>
<accession>A0A1H7JK83</accession>
<dbReference type="PROSITE" id="PS50109">
    <property type="entry name" value="HIS_KIN"/>
    <property type="match status" value="1"/>
</dbReference>
<feature type="domain" description="PAS" evidence="7">
    <location>
        <begin position="168"/>
        <end position="239"/>
    </location>
</feature>
<sequence length="554" mass="63240">MNKNFYFLEDGGEMGELMRNKDWSKTLIGLPETWPPALRTTMSIMLNSPFPMFLFWGKKLKCFYNDAYRPSLGINGKHPSILGMSGKDAWPEIWDDISPLLKSVTDKGNSIWRENQLIPFYRNGRIEDIYWTFSYSPVKDESGNVAGVLTLCTDTTEAFKAANNLRESERRFREIADLSPVWIWITDTEINVQYANKELLKYIGIEHFSDFTGQVWKEVVHPDDIHLVYAGFAQAVENKAEIDVEFRVKNASTEGFEWFKVLAVPRLLEDELIGFIGTAMNIEQQKSFSNHLRSEVDIRTRELADSNIKLELMNKELQSFAYISSHDLQEPLRKIQMFAEVLMEREYDNLSKAGKVKFEKIQSAANRMQSLINDLLAYSRADTEKRTFELIDLKTVIDEVKNDLGEELAKKQGKVEVLSSCKLEVVPFQFRQLIYNLLSNSVKYSKLDVPPVIRILGETIDGSDSDDMLLITGISYAKITITDNGIGFDKQFSEKIFEVFQRLHSKQEYIGTGIGLAIVKKIVQNHNGFISAHGEPDIGAVFQIIIPSSQLAIS</sequence>
<evidence type="ECO:0000256" key="3">
    <source>
        <dbReference type="ARBA" id="ARBA00022553"/>
    </source>
</evidence>
<dbReference type="Gene3D" id="1.10.287.130">
    <property type="match status" value="1"/>
</dbReference>
<dbReference type="InterPro" id="IPR000014">
    <property type="entry name" value="PAS"/>
</dbReference>
<feature type="domain" description="Histidine kinase" evidence="6">
    <location>
        <begin position="323"/>
        <end position="550"/>
    </location>
</feature>
<keyword evidence="10" id="KW-1185">Reference proteome</keyword>
<dbReference type="PROSITE" id="PS50113">
    <property type="entry name" value="PAC"/>
    <property type="match status" value="1"/>
</dbReference>
<dbReference type="RefSeq" id="WP_091620293.1">
    <property type="nucleotide sequence ID" value="NZ_FNZN01000002.1"/>
</dbReference>
<keyword evidence="5" id="KW-0418">Kinase</keyword>
<dbReference type="PANTHER" id="PTHR43304:SF1">
    <property type="entry name" value="PAC DOMAIN-CONTAINING PROTEIN"/>
    <property type="match status" value="1"/>
</dbReference>
<dbReference type="SUPFAM" id="SSF55874">
    <property type="entry name" value="ATPase domain of HSP90 chaperone/DNA topoisomerase II/histidine kinase"/>
    <property type="match status" value="1"/>
</dbReference>
<gene>
    <name evidence="9" type="ORF">SAMN04488008_10286</name>
</gene>
<dbReference type="PRINTS" id="PR00344">
    <property type="entry name" value="BCTRLSENSOR"/>
</dbReference>
<dbReference type="InterPro" id="IPR004358">
    <property type="entry name" value="Sig_transdc_His_kin-like_C"/>
</dbReference>
<evidence type="ECO:0000256" key="2">
    <source>
        <dbReference type="ARBA" id="ARBA00012438"/>
    </source>
</evidence>
<dbReference type="InterPro" id="IPR013655">
    <property type="entry name" value="PAS_fold_3"/>
</dbReference>
<evidence type="ECO:0000313" key="10">
    <source>
        <dbReference type="Proteomes" id="UP000198990"/>
    </source>
</evidence>
<evidence type="ECO:0000259" key="8">
    <source>
        <dbReference type="PROSITE" id="PS50113"/>
    </source>
</evidence>
<dbReference type="OrthoDB" id="9766459at2"/>
<dbReference type="InterPro" id="IPR000700">
    <property type="entry name" value="PAS-assoc_C"/>
</dbReference>
<dbReference type="InterPro" id="IPR003661">
    <property type="entry name" value="HisK_dim/P_dom"/>
</dbReference>
<dbReference type="Gene3D" id="3.30.565.10">
    <property type="entry name" value="Histidine kinase-like ATPase, C-terminal domain"/>
    <property type="match status" value="1"/>
</dbReference>
<dbReference type="SUPFAM" id="SSF55785">
    <property type="entry name" value="PYP-like sensor domain (PAS domain)"/>
    <property type="match status" value="1"/>
</dbReference>
<evidence type="ECO:0000259" key="6">
    <source>
        <dbReference type="PROSITE" id="PS50109"/>
    </source>
</evidence>
<dbReference type="InterPro" id="IPR005467">
    <property type="entry name" value="His_kinase_dom"/>
</dbReference>
<dbReference type="Pfam" id="PF08448">
    <property type="entry name" value="PAS_4"/>
    <property type="match status" value="1"/>
</dbReference>
<evidence type="ECO:0000256" key="1">
    <source>
        <dbReference type="ARBA" id="ARBA00000085"/>
    </source>
</evidence>
<dbReference type="InterPro" id="IPR003594">
    <property type="entry name" value="HATPase_dom"/>
</dbReference>
<dbReference type="EMBL" id="FNZN01000002">
    <property type="protein sequence ID" value="SEK75013.1"/>
    <property type="molecule type" value="Genomic_DNA"/>
</dbReference>
<evidence type="ECO:0000313" key="9">
    <source>
        <dbReference type="EMBL" id="SEK75013.1"/>
    </source>
</evidence>
<dbReference type="CDD" id="cd00082">
    <property type="entry name" value="HisKA"/>
    <property type="match status" value="1"/>
</dbReference>
<dbReference type="GO" id="GO:0000155">
    <property type="term" value="F:phosphorelay sensor kinase activity"/>
    <property type="evidence" value="ECO:0007669"/>
    <property type="project" value="InterPro"/>
</dbReference>
<dbReference type="AlphaFoldDB" id="A0A1H7JK83"/>
<keyword evidence="4" id="KW-0808">Transferase</keyword>
<dbReference type="CDD" id="cd00130">
    <property type="entry name" value="PAS"/>
    <property type="match status" value="1"/>
</dbReference>
<dbReference type="SMART" id="SM00091">
    <property type="entry name" value="PAS"/>
    <property type="match status" value="1"/>
</dbReference>
<evidence type="ECO:0000256" key="5">
    <source>
        <dbReference type="ARBA" id="ARBA00022777"/>
    </source>
</evidence>
<dbReference type="SMART" id="SM00387">
    <property type="entry name" value="HATPase_c"/>
    <property type="match status" value="1"/>
</dbReference>
<dbReference type="EC" id="2.7.13.3" evidence="2"/>
<comment type="catalytic activity">
    <reaction evidence="1">
        <text>ATP + protein L-histidine = ADP + protein N-phospho-L-histidine.</text>
        <dbReference type="EC" id="2.7.13.3"/>
    </reaction>
</comment>
<protein>
    <recommendedName>
        <fullName evidence="2">histidine kinase</fullName>
        <ecNumber evidence="2">2.7.13.3</ecNumber>
    </recommendedName>
</protein>
<dbReference type="InterPro" id="IPR013656">
    <property type="entry name" value="PAS_4"/>
</dbReference>